<evidence type="ECO:0000313" key="1">
    <source>
        <dbReference type="EMBL" id="MYH62992.1"/>
    </source>
</evidence>
<dbReference type="AlphaFoldDB" id="A0A6B1FZI7"/>
<gene>
    <name evidence="1" type="ORF">F4148_14970</name>
</gene>
<protein>
    <recommendedName>
        <fullName evidence="2">Nucleotidyl transferase AbiEii/AbiGii toxin family protein</fullName>
    </recommendedName>
</protein>
<proteinExistence type="predicted"/>
<dbReference type="SUPFAM" id="SSF81301">
    <property type="entry name" value="Nucleotidyltransferase"/>
    <property type="match status" value="1"/>
</dbReference>
<dbReference type="Gene3D" id="3.30.460.40">
    <property type="match status" value="1"/>
</dbReference>
<comment type="caution">
    <text evidence="1">The sequence shown here is derived from an EMBL/GenBank/DDBJ whole genome shotgun (WGS) entry which is preliminary data.</text>
</comment>
<reference evidence="1" key="1">
    <citation type="submission" date="2019-09" db="EMBL/GenBank/DDBJ databases">
        <title>Characterisation of the sponge microbiome using genome-centric metagenomics.</title>
        <authorList>
            <person name="Engelberts J.P."/>
            <person name="Robbins S.J."/>
            <person name="De Goeij J.M."/>
            <person name="Aranda M."/>
            <person name="Bell S.C."/>
            <person name="Webster N.S."/>
        </authorList>
    </citation>
    <scope>NUCLEOTIDE SEQUENCE</scope>
    <source>
        <strain evidence="1">SB0675_bin_29</strain>
    </source>
</reference>
<organism evidence="1">
    <name type="scientific">Caldilineaceae bacterium SB0675_bin_29</name>
    <dbReference type="NCBI Taxonomy" id="2605266"/>
    <lineage>
        <taxon>Bacteria</taxon>
        <taxon>Bacillati</taxon>
        <taxon>Chloroflexota</taxon>
        <taxon>Caldilineae</taxon>
        <taxon>Caldilineales</taxon>
        <taxon>Caldilineaceae</taxon>
    </lineage>
</organism>
<name>A0A6B1FZI7_9CHLR</name>
<dbReference type="InterPro" id="IPR043519">
    <property type="entry name" value="NT_sf"/>
</dbReference>
<sequence length="280" mass="31526">MPLTEKQEREIAGALRDIDPAQVLVNQQLTTGQQAQKGLSMIRIAEEVASYRMRARRPELSREESMGMARQANANEKEVTVVNPSLEFSNFIRDVLDALEESGVTYLVGGAVAVWGWGEVRTTQDFDVVVDLPVEQMAKLSEALKERGMLVPTEVMLDLYISPADLPINAIHLPTGYKLEVFLLRPNDGLRASALQRRLLVDFGPAIGEAYVHSPEDLILYKLQYYSLSSQPKHIRDIGSIIATVGDDSLEQDYLMHWIDRLDLTEFWMEIRKQLEGPDG</sequence>
<accession>A0A6B1FZI7</accession>
<evidence type="ECO:0008006" key="2">
    <source>
        <dbReference type="Google" id="ProtNLM"/>
    </source>
</evidence>
<dbReference type="EMBL" id="VYDA01000532">
    <property type="protein sequence ID" value="MYH62992.1"/>
    <property type="molecule type" value="Genomic_DNA"/>
</dbReference>